<evidence type="ECO:0000313" key="2">
    <source>
        <dbReference type="Proteomes" id="UP000192840"/>
    </source>
</evidence>
<gene>
    <name evidence="1" type="ORF">SAMN05660733_05252</name>
</gene>
<dbReference type="Proteomes" id="UP000192840">
    <property type="component" value="Unassembled WGS sequence"/>
</dbReference>
<evidence type="ECO:0000313" key="1">
    <source>
        <dbReference type="EMBL" id="SMD17885.1"/>
    </source>
</evidence>
<protein>
    <recommendedName>
        <fullName evidence="3">Universal stress protein family protein</fullName>
    </recommendedName>
</protein>
<dbReference type="EMBL" id="FWYC01000012">
    <property type="protein sequence ID" value="SMD17885.1"/>
    <property type="molecule type" value="Genomic_DNA"/>
</dbReference>
<accession>A0A1W2F7M7</accession>
<name>A0A1W2F7M7_9PSEU</name>
<reference evidence="2" key="1">
    <citation type="submission" date="2017-04" db="EMBL/GenBank/DDBJ databases">
        <authorList>
            <person name="Varghese N."/>
            <person name="Submissions S."/>
        </authorList>
    </citation>
    <scope>NUCLEOTIDE SEQUENCE [LARGE SCALE GENOMIC DNA]</scope>
    <source>
        <strain evidence="2">DSM 44073</strain>
    </source>
</reference>
<evidence type="ECO:0008006" key="3">
    <source>
        <dbReference type="Google" id="ProtNLM"/>
    </source>
</evidence>
<dbReference type="OrthoDB" id="3682255at2"/>
<dbReference type="STRING" id="40571.SAMN05660733_05252"/>
<dbReference type="RefSeq" id="WP_030476446.1">
    <property type="nucleotide sequence ID" value="NZ_FWYC01000012.1"/>
</dbReference>
<proteinExistence type="predicted"/>
<sequence length="236" mass="24573">MTALANESVRITATCVLVDVRDSGTTGVRWAAACAEALGVGLVVHAGPKNDPAHADIAAVLAEHPGLTVHVEHSECTPGRWEGGLVVISRARAHAAPPLAGRDLRDVVVVGGSPAAVACRFGVVTAVLDAVGSEGVLRRAMAFCRARGATRLRVLMRPYIKAADSLDAAADRVHAACPDVIVELVRAVRSVQEETRLFPSDLLVVSGRERGPAEGLQPAARAALHHALCPVLFSCS</sequence>
<organism evidence="1 2">
    <name type="scientific">Lentzea albidocapillata</name>
    <dbReference type="NCBI Taxonomy" id="40571"/>
    <lineage>
        <taxon>Bacteria</taxon>
        <taxon>Bacillati</taxon>
        <taxon>Actinomycetota</taxon>
        <taxon>Actinomycetes</taxon>
        <taxon>Pseudonocardiales</taxon>
        <taxon>Pseudonocardiaceae</taxon>
        <taxon>Lentzea</taxon>
    </lineage>
</organism>
<dbReference type="AlphaFoldDB" id="A0A1W2F7M7"/>
<keyword evidence="2" id="KW-1185">Reference proteome</keyword>